<evidence type="ECO:0000313" key="5">
    <source>
        <dbReference type="EMBL" id="RJT78112.1"/>
    </source>
</evidence>
<dbReference type="InterPro" id="IPR036271">
    <property type="entry name" value="Tet_transcr_reg_TetR-rel_C_sf"/>
</dbReference>
<dbReference type="Pfam" id="PF17940">
    <property type="entry name" value="TetR_C_31"/>
    <property type="match status" value="1"/>
</dbReference>
<dbReference type="AlphaFoldDB" id="A0A3A5M9Q9"/>
<reference evidence="5 6" key="1">
    <citation type="submission" date="2018-09" db="EMBL/GenBank/DDBJ databases">
        <title>Novel species of Arthrobacter.</title>
        <authorList>
            <person name="Liu Q."/>
            <person name="Xin Y.-H."/>
        </authorList>
    </citation>
    <scope>NUCLEOTIDE SEQUENCE [LARGE SCALE GENOMIC DNA]</scope>
    <source>
        <strain evidence="5 6">Hz2</strain>
    </source>
</reference>
<gene>
    <name evidence="5" type="ORF">D6T63_13635</name>
</gene>
<keyword evidence="6" id="KW-1185">Reference proteome</keyword>
<feature type="domain" description="HTH tetR-type" evidence="4">
    <location>
        <begin position="49"/>
        <end position="109"/>
    </location>
</feature>
<dbReference type="InterPro" id="IPR050109">
    <property type="entry name" value="HTH-type_TetR-like_transc_reg"/>
</dbReference>
<dbReference type="PANTHER" id="PTHR30055">
    <property type="entry name" value="HTH-TYPE TRANSCRIPTIONAL REGULATOR RUTR"/>
    <property type="match status" value="1"/>
</dbReference>
<protein>
    <submittedName>
        <fullName evidence="5">TetR family transcriptional regulator</fullName>
    </submittedName>
</protein>
<dbReference type="EMBL" id="QZVT01000007">
    <property type="protein sequence ID" value="RJT78112.1"/>
    <property type="molecule type" value="Genomic_DNA"/>
</dbReference>
<dbReference type="GO" id="GO:0000976">
    <property type="term" value="F:transcription cis-regulatory region binding"/>
    <property type="evidence" value="ECO:0007669"/>
    <property type="project" value="TreeGrafter"/>
</dbReference>
<dbReference type="PROSITE" id="PS50977">
    <property type="entry name" value="HTH_TETR_2"/>
    <property type="match status" value="1"/>
</dbReference>
<name>A0A3A5M9Q9_9MICC</name>
<dbReference type="PANTHER" id="PTHR30055:SF226">
    <property type="entry name" value="HTH-TYPE TRANSCRIPTIONAL REGULATOR PKSA"/>
    <property type="match status" value="1"/>
</dbReference>
<keyword evidence="1 2" id="KW-0238">DNA-binding</keyword>
<dbReference type="OrthoDB" id="6929199at2"/>
<feature type="DNA-binding region" description="H-T-H motif" evidence="2">
    <location>
        <begin position="72"/>
        <end position="91"/>
    </location>
</feature>
<evidence type="ECO:0000313" key="6">
    <source>
        <dbReference type="Proteomes" id="UP000272560"/>
    </source>
</evidence>
<comment type="caution">
    <text evidence="5">The sequence shown here is derived from an EMBL/GenBank/DDBJ whole genome shotgun (WGS) entry which is preliminary data.</text>
</comment>
<evidence type="ECO:0000256" key="2">
    <source>
        <dbReference type="PROSITE-ProRule" id="PRU00335"/>
    </source>
</evidence>
<evidence type="ECO:0000256" key="1">
    <source>
        <dbReference type="ARBA" id="ARBA00023125"/>
    </source>
</evidence>
<dbReference type="SUPFAM" id="SSF48498">
    <property type="entry name" value="Tetracyclin repressor-like, C-terminal domain"/>
    <property type="match status" value="1"/>
</dbReference>
<dbReference type="Gene3D" id="1.10.357.10">
    <property type="entry name" value="Tetracycline Repressor, domain 2"/>
    <property type="match status" value="1"/>
</dbReference>
<organism evidence="5 6">
    <name type="scientific">Arthrobacter cheniae</name>
    <dbReference type="NCBI Taxonomy" id="1258888"/>
    <lineage>
        <taxon>Bacteria</taxon>
        <taxon>Bacillati</taxon>
        <taxon>Actinomycetota</taxon>
        <taxon>Actinomycetes</taxon>
        <taxon>Micrococcales</taxon>
        <taxon>Micrococcaceae</taxon>
        <taxon>Arthrobacter</taxon>
    </lineage>
</organism>
<evidence type="ECO:0000256" key="3">
    <source>
        <dbReference type="SAM" id="MobiDB-lite"/>
    </source>
</evidence>
<dbReference type="InterPro" id="IPR001647">
    <property type="entry name" value="HTH_TetR"/>
</dbReference>
<dbReference type="Pfam" id="PF00440">
    <property type="entry name" value="TetR_N"/>
    <property type="match status" value="1"/>
</dbReference>
<dbReference type="InterPro" id="IPR041583">
    <property type="entry name" value="TetR_C_31"/>
</dbReference>
<dbReference type="GO" id="GO:0003700">
    <property type="term" value="F:DNA-binding transcription factor activity"/>
    <property type="evidence" value="ECO:0007669"/>
    <property type="project" value="TreeGrafter"/>
</dbReference>
<proteinExistence type="predicted"/>
<evidence type="ECO:0000259" key="4">
    <source>
        <dbReference type="PROSITE" id="PS50977"/>
    </source>
</evidence>
<dbReference type="InterPro" id="IPR009057">
    <property type="entry name" value="Homeodomain-like_sf"/>
</dbReference>
<dbReference type="SUPFAM" id="SSF46689">
    <property type="entry name" value="Homeodomain-like"/>
    <property type="match status" value="1"/>
</dbReference>
<dbReference type="Proteomes" id="UP000272560">
    <property type="component" value="Unassembled WGS sequence"/>
</dbReference>
<sequence>MAHGLQVGDDGRNRTPVLPAGSDDATGDSAPRAGSRSGPDGARSRRHDPRRRERLIDTALGVIAEHGVAGTTHRRVAAAADVPLGSMTYHFDGMDDLLHAAFTALAGRTADTFDAALSGAATRDEAGEAVVGLITGTALNAPDTMLASLELYALAARRPQFRTITDAWMARSRDALHAHFDPETALMLDALIEGTTLHRALSLNPMKIGTVRTAVERIVRP</sequence>
<accession>A0A3A5M9Q9</accession>
<feature type="region of interest" description="Disordered" evidence="3">
    <location>
        <begin position="1"/>
        <end position="53"/>
    </location>
</feature>